<sequence length="218" mass="25559">MERDFLALKANQLQMKVDMLKDFSDPSKTSEQIFDKLVNYIEITSPENNLELLLCQFEYLKSLCQHQHRSLAGKNLRPLLKIMFRILSKNSIDEILLNIVNACLVQLVVLDIVDFKLLIETLFEYSKSNNNNDDDDNNQLQQWAKHISDIVWKTNKVGCLKVLHAIILDKRNDKYNRNLSYECLKELARSKENMDDRAKEILLELFCDIQLKLDCSFD</sequence>
<evidence type="ECO:0000313" key="3">
    <source>
        <dbReference type="Proteomes" id="UP000663829"/>
    </source>
</evidence>
<organism evidence="1 3">
    <name type="scientific">Didymodactylos carnosus</name>
    <dbReference type="NCBI Taxonomy" id="1234261"/>
    <lineage>
        <taxon>Eukaryota</taxon>
        <taxon>Metazoa</taxon>
        <taxon>Spiralia</taxon>
        <taxon>Gnathifera</taxon>
        <taxon>Rotifera</taxon>
        <taxon>Eurotatoria</taxon>
        <taxon>Bdelloidea</taxon>
        <taxon>Philodinida</taxon>
        <taxon>Philodinidae</taxon>
        <taxon>Didymodactylos</taxon>
    </lineage>
</organism>
<dbReference type="Proteomes" id="UP000681722">
    <property type="component" value="Unassembled WGS sequence"/>
</dbReference>
<reference evidence="1" key="1">
    <citation type="submission" date="2021-02" db="EMBL/GenBank/DDBJ databases">
        <authorList>
            <person name="Nowell W R."/>
        </authorList>
    </citation>
    <scope>NUCLEOTIDE SEQUENCE</scope>
</reference>
<evidence type="ECO:0000313" key="1">
    <source>
        <dbReference type="EMBL" id="CAF1030205.1"/>
    </source>
</evidence>
<dbReference type="EMBL" id="CAJNOQ010003802">
    <property type="protein sequence ID" value="CAF1030205.1"/>
    <property type="molecule type" value="Genomic_DNA"/>
</dbReference>
<keyword evidence="3" id="KW-1185">Reference proteome</keyword>
<proteinExistence type="predicted"/>
<dbReference type="AlphaFoldDB" id="A0A814IT99"/>
<evidence type="ECO:0000313" key="2">
    <source>
        <dbReference type="EMBL" id="CAF3801118.1"/>
    </source>
</evidence>
<protein>
    <submittedName>
        <fullName evidence="1">Uncharacterized protein</fullName>
    </submittedName>
</protein>
<name>A0A814IT99_9BILA</name>
<dbReference type="EMBL" id="CAJOBC010003802">
    <property type="protein sequence ID" value="CAF3801118.1"/>
    <property type="molecule type" value="Genomic_DNA"/>
</dbReference>
<gene>
    <name evidence="1" type="ORF">GPM918_LOCUS15240</name>
    <name evidence="2" type="ORF">SRO942_LOCUS15240</name>
</gene>
<dbReference type="Proteomes" id="UP000663829">
    <property type="component" value="Unassembled WGS sequence"/>
</dbReference>
<comment type="caution">
    <text evidence="1">The sequence shown here is derived from an EMBL/GenBank/DDBJ whole genome shotgun (WGS) entry which is preliminary data.</text>
</comment>
<accession>A0A814IT99</accession>